<evidence type="ECO:0000256" key="1">
    <source>
        <dbReference type="ARBA" id="ARBA00022443"/>
    </source>
</evidence>
<feature type="region of interest" description="Disordered" evidence="4">
    <location>
        <begin position="1"/>
        <end position="53"/>
    </location>
</feature>
<evidence type="ECO:0000256" key="4">
    <source>
        <dbReference type="SAM" id="MobiDB-lite"/>
    </source>
</evidence>
<dbReference type="SMART" id="SM00324">
    <property type="entry name" value="RhoGAP"/>
    <property type="match status" value="1"/>
</dbReference>
<feature type="compositionally biased region" description="Polar residues" evidence="4">
    <location>
        <begin position="824"/>
        <end position="838"/>
    </location>
</feature>
<evidence type="ECO:0008006" key="9">
    <source>
        <dbReference type="Google" id="ProtNLM"/>
    </source>
</evidence>
<organism evidence="7 8">
    <name type="scientific">Loxostege sticticalis</name>
    <name type="common">Beet webworm moth</name>
    <dbReference type="NCBI Taxonomy" id="481309"/>
    <lineage>
        <taxon>Eukaryota</taxon>
        <taxon>Metazoa</taxon>
        <taxon>Ecdysozoa</taxon>
        <taxon>Arthropoda</taxon>
        <taxon>Hexapoda</taxon>
        <taxon>Insecta</taxon>
        <taxon>Pterygota</taxon>
        <taxon>Neoptera</taxon>
        <taxon>Endopterygota</taxon>
        <taxon>Lepidoptera</taxon>
        <taxon>Glossata</taxon>
        <taxon>Ditrysia</taxon>
        <taxon>Pyraloidea</taxon>
        <taxon>Crambidae</taxon>
        <taxon>Pyraustinae</taxon>
        <taxon>Loxostege</taxon>
    </lineage>
</organism>
<feature type="domain" description="Rho-GAP" evidence="6">
    <location>
        <begin position="387"/>
        <end position="575"/>
    </location>
</feature>
<feature type="region of interest" description="Disordered" evidence="4">
    <location>
        <begin position="1563"/>
        <end position="1611"/>
    </location>
</feature>
<dbReference type="InterPro" id="IPR001452">
    <property type="entry name" value="SH3_domain"/>
</dbReference>
<feature type="region of interest" description="Disordered" evidence="4">
    <location>
        <begin position="811"/>
        <end position="953"/>
    </location>
</feature>
<proteinExistence type="predicted"/>
<keyword evidence="1 3" id="KW-0728">SH3 domain</keyword>
<feature type="compositionally biased region" description="Basic and acidic residues" evidence="4">
    <location>
        <begin position="811"/>
        <end position="820"/>
    </location>
</feature>
<dbReference type="Gene3D" id="2.30.30.40">
    <property type="entry name" value="SH3 Domains"/>
    <property type="match status" value="1"/>
</dbReference>
<dbReference type="Pfam" id="PF00018">
    <property type="entry name" value="SH3_1"/>
    <property type="match status" value="1"/>
</dbReference>
<accession>A0ABD0S7Z1</accession>
<feature type="compositionally biased region" description="Basic residues" evidence="4">
    <location>
        <begin position="924"/>
        <end position="934"/>
    </location>
</feature>
<dbReference type="EMBL" id="JBEDNZ010000029">
    <property type="protein sequence ID" value="KAL0809414.1"/>
    <property type="molecule type" value="Genomic_DNA"/>
</dbReference>
<feature type="compositionally biased region" description="Basic and acidic residues" evidence="4">
    <location>
        <begin position="869"/>
        <end position="884"/>
    </location>
</feature>
<feature type="compositionally biased region" description="Low complexity" evidence="4">
    <location>
        <begin position="67"/>
        <end position="81"/>
    </location>
</feature>
<dbReference type="Proteomes" id="UP001549921">
    <property type="component" value="Unassembled WGS sequence"/>
</dbReference>
<feature type="compositionally biased region" description="Basic and acidic residues" evidence="4">
    <location>
        <begin position="1578"/>
        <end position="1605"/>
    </location>
</feature>
<name>A0ABD0S7Z1_LOXSC</name>
<dbReference type="CDD" id="cd11835">
    <property type="entry name" value="SH3_ARHGAP32_33"/>
    <property type="match status" value="1"/>
</dbReference>
<feature type="compositionally biased region" description="Low complexity" evidence="4">
    <location>
        <begin position="30"/>
        <end position="42"/>
    </location>
</feature>
<dbReference type="PANTHER" id="PTHR15729">
    <property type="entry name" value="CDC42 GTPASE-ACTIVATING PROTEIN"/>
    <property type="match status" value="1"/>
</dbReference>
<protein>
    <recommendedName>
        <fullName evidence="9">GTPase-activating protein CdGAPr</fullName>
    </recommendedName>
</protein>
<dbReference type="SUPFAM" id="SSF50044">
    <property type="entry name" value="SH3-domain"/>
    <property type="match status" value="1"/>
</dbReference>
<evidence type="ECO:0000313" key="8">
    <source>
        <dbReference type="Proteomes" id="UP001549921"/>
    </source>
</evidence>
<feature type="region of interest" description="Disordered" evidence="4">
    <location>
        <begin position="1127"/>
        <end position="1178"/>
    </location>
</feature>
<evidence type="ECO:0000313" key="7">
    <source>
        <dbReference type="EMBL" id="KAL0809414.1"/>
    </source>
</evidence>
<evidence type="ECO:0000259" key="6">
    <source>
        <dbReference type="PROSITE" id="PS50238"/>
    </source>
</evidence>
<sequence>MSCQSLAARAFTEPERDSMTHSAGFHRSVRFSSESRSSTRASTEQECKRETPGSISLTALTMTPVTSQASAMSQSAPPASATFDLADTPAPPVPSCRFPKLEECAHFHYERVALGGLSIETVPCEDACVDPEEGWICLKVRSHVNSSDESVSRPLSTSWSSSGDVREWTLTRSRRHFQQLDTMLHRCIYDRKVSGLPDLTNEITPEVAADETVYRSLVADYVHHLSIIADDSLNCGPVLNWLQMDNKGHKLLVANEDSSSINTPAVAAAYSVRKYVSQARDEISFEVGDMISIIDMPGPQESLWWRGKRGFRVGFFPHHCVAVIGDKVPRHMTQPPPIVGSVAVAPVKPVLRKHGKLISLFRSFILSRPSRRSLKQQGILRERVFGCDLGEHLLNVGRDVPQVLVECARAIEARGAVDGVYRLSGGSGLTQRLRAAFDAGHAPDLAAPALARDPHAVPSLLKMYFRELPNPLCTYQLYESFVRAVQQPDEASKLRAVRDAAVKLPPPHYRTLAYLMRHLRRVSLLGESTGMTARNMAIVWAPNLLRSPRPQHALQGVAVQAVVTEFLICYAEDLFAQDQGADSSDSGPSSIEVDKNEMHEAQVELRGMESGRRPKSLPLNPPTKLLSLEEARRRGNPSAVLQSPQLPPPSGAIAAAAHTQLRPSSHLRPKYIEVGSGPNNLPQYHTVLDLPLPGKRGIKRSPSGWRGLFSRTKQRPTVHAPLPPVTPPATATQEPLALVTNGLRPVKSCESLTSDTDTLAPLAHRPPAPLKHHTRSSSCDSYFEPWQAELADMRLRLSPQERDLHMFSEEDDPQHAHAQDGDSAGSTPPSSLVCSASPSPRRHLQTNTDSRKRSLLEEQLSEIGYIDLESPRPRAPAAEKRPARPDPPPPMQEQHKRLCKDKDRDNPTPPVAEAQTSLGNVKMRERHSPRKTKPSVRYSGLHHPLSLPDTSPRLSWHGKDHSTLIKIDWPIENTSISNLTTSTINSSPVTPVTPIYDPLESDSEVSEANKHTIKIEGKECNNCDEEKCLKCELKATDYNNVHDSLEHSPVHSSDISYQNLNRLSAVSTSSNSEPSDKKKEANYENCDVMKVMTSSHESSSSYSNASLTKQEDYETFNFTRPNYINLQSSSTSKSSPGSPLKSPLKSTISITFRSPTKSPTKTPDYEPIDNIETPTNDRDSVYEDIDLDKNLSIVEEASVPDTDASLPTQQACQPDFKDLIILETPTEQNDVDVYSQVKFFKKSIEEVNALIFESPEKEPEDNLLLFDFPEEKRHYENVSFSENIDKEYENINVDTLQICDKNQEANIDNDTKDEGFERDNGNIIKVSNLNVRELANRFESPTEQKGPFTFEKFKAEIKYPSLERKEEDKIEVRKKDMAVKLPPPVSPKTYKLNKNSCNARSLDENAFVKEFGSEKSYVDRRKSLEVKDTKKSPKFLPDLNLNMEENDAKIEPVTPTTENKISLVQRFNEKRPTDLKNLINFDSDKKLSRERIEKYKEERRNFLREKYSSQSFRSSPEQLTRIKIKKDMDKIESCERLKEDLPKFERRNTVDLGQRMRFSLARSTNNLDTIHSPTSPDSIERREGESSKKDKDSVMRRDFERKEKVSPSYNIRDMAAMFEQKSQPHSG</sequence>
<evidence type="ECO:0000256" key="3">
    <source>
        <dbReference type="PROSITE-ProRule" id="PRU00192"/>
    </source>
</evidence>
<evidence type="ECO:0000256" key="2">
    <source>
        <dbReference type="ARBA" id="ARBA00022468"/>
    </source>
</evidence>
<dbReference type="Pfam" id="PF00620">
    <property type="entry name" value="RhoGAP"/>
    <property type="match status" value="1"/>
</dbReference>
<dbReference type="PROSITE" id="PS50238">
    <property type="entry name" value="RHOGAP"/>
    <property type="match status" value="1"/>
</dbReference>
<feature type="compositionally biased region" description="Polar residues" evidence="4">
    <location>
        <begin position="1064"/>
        <end position="1073"/>
    </location>
</feature>
<keyword evidence="2" id="KW-0343">GTPase activation</keyword>
<feature type="compositionally biased region" description="Polar residues" evidence="4">
    <location>
        <begin position="1148"/>
        <end position="1161"/>
    </location>
</feature>
<dbReference type="GO" id="GO:0005096">
    <property type="term" value="F:GTPase activator activity"/>
    <property type="evidence" value="ECO:0007669"/>
    <property type="project" value="UniProtKB-KW"/>
</dbReference>
<dbReference type="FunFam" id="2.30.30.40:FF:000207">
    <property type="entry name" value="CLUMA_CG020965, isoform A"/>
    <property type="match status" value="1"/>
</dbReference>
<reference evidence="7 8" key="1">
    <citation type="submission" date="2024-06" db="EMBL/GenBank/DDBJ databases">
        <title>A chromosome-level genome assembly of beet webworm, Loxostege sticticalis.</title>
        <authorList>
            <person name="Zhang Y."/>
        </authorList>
    </citation>
    <scope>NUCLEOTIDE SEQUENCE [LARGE SCALE GENOMIC DNA]</scope>
    <source>
        <strain evidence="7">AQ028</strain>
        <tissue evidence="7">Male pupae</tissue>
    </source>
</reference>
<dbReference type="InterPro" id="IPR000198">
    <property type="entry name" value="RhoGAP_dom"/>
</dbReference>
<feature type="domain" description="SH3" evidence="5">
    <location>
        <begin position="264"/>
        <end position="326"/>
    </location>
</feature>
<dbReference type="SMART" id="SM00326">
    <property type="entry name" value="SH3"/>
    <property type="match status" value="1"/>
</dbReference>
<gene>
    <name evidence="7" type="ORF">ABMA28_011598</name>
</gene>
<feature type="compositionally biased region" description="Low complexity" evidence="4">
    <location>
        <begin position="1128"/>
        <end position="1147"/>
    </location>
</feature>
<feature type="region of interest" description="Disordered" evidence="4">
    <location>
        <begin position="1064"/>
        <end position="1084"/>
    </location>
</feature>
<feature type="compositionally biased region" description="Polar residues" evidence="4">
    <location>
        <begin position="1563"/>
        <end position="1577"/>
    </location>
</feature>
<evidence type="ECO:0000259" key="5">
    <source>
        <dbReference type="PROSITE" id="PS50002"/>
    </source>
</evidence>
<feature type="region of interest" description="Disordered" evidence="4">
    <location>
        <begin position="757"/>
        <end position="778"/>
    </location>
</feature>
<feature type="region of interest" description="Disordered" evidence="4">
    <location>
        <begin position="66"/>
        <end position="86"/>
    </location>
</feature>
<feature type="compositionally biased region" description="Basic and acidic residues" evidence="4">
    <location>
        <begin position="893"/>
        <end position="906"/>
    </location>
</feature>
<dbReference type="InterPro" id="IPR051576">
    <property type="entry name" value="PX-Rho_GAP"/>
</dbReference>
<dbReference type="Gene3D" id="1.10.555.10">
    <property type="entry name" value="Rho GTPase activation protein"/>
    <property type="match status" value="1"/>
</dbReference>
<dbReference type="SUPFAM" id="SSF48350">
    <property type="entry name" value="GTPase activation domain, GAP"/>
    <property type="match status" value="1"/>
</dbReference>
<dbReference type="InterPro" id="IPR008936">
    <property type="entry name" value="Rho_GTPase_activation_prot"/>
</dbReference>
<dbReference type="InterPro" id="IPR036028">
    <property type="entry name" value="SH3-like_dom_sf"/>
</dbReference>
<dbReference type="PROSITE" id="PS50002">
    <property type="entry name" value="SH3"/>
    <property type="match status" value="1"/>
</dbReference>
<dbReference type="PANTHER" id="PTHR15729:SF10">
    <property type="entry name" value="GTPASE-ACTIVATING PROTEIN CDGAPR"/>
    <property type="match status" value="1"/>
</dbReference>
<comment type="caution">
    <text evidence="7">The sequence shown here is derived from an EMBL/GenBank/DDBJ whole genome shotgun (WGS) entry which is preliminary data.</text>
</comment>